<keyword evidence="1" id="KW-0456">Lyase</keyword>
<dbReference type="Pfam" id="PF13714">
    <property type="entry name" value="PEP_mutase"/>
    <property type="match status" value="1"/>
</dbReference>
<sequence length="254" mass="28050">MTFKQLHQQNKPLLICNVWDVASARIAEQQGFEAIGTSSAAMASMLGYEDGEKMEFAELAHLVKRIAANTSLPLSVDIESGYSRNTSEIIENINVLADLGVAGINIEDSLVANERTLCDSYSFARTLETIKEAFLKNGTDLFLNVRTDTFIVGHPNQLQETIVRAQLYETAGADGIFVPCIVAKEDISAVTGSTSLPLNVMCMPNLPAFKELKRLGVKRISMGNFLFGKLYDRFAQLLQDVKTQENFNPVFELC</sequence>
<proteinExistence type="predicted"/>
<evidence type="ECO:0000313" key="1">
    <source>
        <dbReference type="EMBL" id="NDK57006.1"/>
    </source>
</evidence>
<comment type="caution">
    <text evidence="1">The sequence shown here is derived from an EMBL/GenBank/DDBJ whole genome shotgun (WGS) entry which is preliminary data.</text>
</comment>
<dbReference type="EMBL" id="JAAEAA010000018">
    <property type="protein sequence ID" value="NDK57006.1"/>
    <property type="molecule type" value="Genomic_DNA"/>
</dbReference>
<dbReference type="PANTHER" id="PTHR42905:SF16">
    <property type="entry name" value="CARBOXYPHOSPHONOENOLPYRUVATE PHOSPHONOMUTASE-LIKE PROTEIN (AFU_ORTHOLOGUE AFUA_5G07230)"/>
    <property type="match status" value="1"/>
</dbReference>
<dbReference type="Gene3D" id="3.20.20.60">
    <property type="entry name" value="Phosphoenolpyruvate-binding domains"/>
    <property type="match status" value="1"/>
</dbReference>
<dbReference type="CDD" id="cd00377">
    <property type="entry name" value="ICL_PEPM"/>
    <property type="match status" value="1"/>
</dbReference>
<dbReference type="Proteomes" id="UP000478546">
    <property type="component" value="Unassembled WGS sequence"/>
</dbReference>
<organism evidence="1 2">
    <name type="scientific">Pontibacter fetidus</name>
    <dbReference type="NCBI Taxonomy" id="2700082"/>
    <lineage>
        <taxon>Bacteria</taxon>
        <taxon>Pseudomonadati</taxon>
        <taxon>Bacteroidota</taxon>
        <taxon>Cytophagia</taxon>
        <taxon>Cytophagales</taxon>
        <taxon>Hymenobacteraceae</taxon>
        <taxon>Pontibacter</taxon>
    </lineage>
</organism>
<keyword evidence="1" id="KW-0670">Pyruvate</keyword>
<dbReference type="RefSeq" id="WP_162347064.1">
    <property type="nucleotide sequence ID" value="NZ_JAAEAA010000018.1"/>
</dbReference>
<dbReference type="InterPro" id="IPR015813">
    <property type="entry name" value="Pyrv/PenolPyrv_kinase-like_dom"/>
</dbReference>
<dbReference type="PANTHER" id="PTHR42905">
    <property type="entry name" value="PHOSPHOENOLPYRUVATE CARBOXYLASE"/>
    <property type="match status" value="1"/>
</dbReference>
<dbReference type="SUPFAM" id="SSF51621">
    <property type="entry name" value="Phosphoenolpyruvate/pyruvate domain"/>
    <property type="match status" value="1"/>
</dbReference>
<dbReference type="GO" id="GO:0016829">
    <property type="term" value="F:lyase activity"/>
    <property type="evidence" value="ECO:0007669"/>
    <property type="project" value="UniProtKB-KW"/>
</dbReference>
<dbReference type="InterPro" id="IPR040442">
    <property type="entry name" value="Pyrv_kinase-like_dom_sf"/>
</dbReference>
<protein>
    <submittedName>
        <fullName evidence="1">Isocitrate lyase/phosphoenolpyruvate mutase family protein</fullName>
    </submittedName>
</protein>
<dbReference type="InterPro" id="IPR039556">
    <property type="entry name" value="ICL/PEPM"/>
</dbReference>
<gene>
    <name evidence="1" type="ORF">GWO68_13855</name>
</gene>
<evidence type="ECO:0000313" key="2">
    <source>
        <dbReference type="Proteomes" id="UP000478546"/>
    </source>
</evidence>
<reference evidence="1 2" key="1">
    <citation type="submission" date="2020-01" db="EMBL/GenBank/DDBJ databases">
        <authorList>
            <person name="Kim M.K."/>
        </authorList>
    </citation>
    <scope>NUCLEOTIDE SEQUENCE [LARGE SCALE GENOMIC DNA]</scope>
    <source>
        <strain evidence="1 2">BT213</strain>
    </source>
</reference>
<keyword evidence="2" id="KW-1185">Reference proteome</keyword>
<name>A0A6B2H7S0_9BACT</name>
<dbReference type="AlphaFoldDB" id="A0A6B2H7S0"/>
<accession>A0A6B2H7S0</accession>